<name>A0A194ABT6_9BACT</name>
<keyword evidence="3" id="KW-0413">Isomerase</keyword>
<evidence type="ECO:0000256" key="2">
    <source>
        <dbReference type="ARBA" id="ARBA00022628"/>
    </source>
</evidence>
<protein>
    <submittedName>
        <fullName evidence="6">Methionine synthase</fullName>
    </submittedName>
</protein>
<keyword evidence="4" id="KW-0170">Cobalt</keyword>
<comment type="caution">
    <text evidence="6">The sequence shown here is derived from an EMBL/GenBank/DDBJ whole genome shotgun (WGS) entry which is preliminary data.</text>
</comment>
<dbReference type="OrthoDB" id="9803687at2"/>
<evidence type="ECO:0000259" key="5">
    <source>
        <dbReference type="PROSITE" id="PS51332"/>
    </source>
</evidence>
<accession>A0A194ABT6</accession>
<dbReference type="STRING" id="1592317.DPF_0307"/>
<sequence length="582" mass="64619">MNKKIMGCSIGNCVHVAGVANFFRLADTRGFDTILLGAAVSPDRLANEVFTQKPDILCVGYRLTPENGQKILLRLIRLLQNYTLPIKKIFGGTPKTVALAKQLDFFDYFFIGEESIDRLESVFSWLKGGDFPAVNSLATKRRPAVQLALDSLPMINNQGMQMPLLRHHFGLPRMQDTIDGVTRIAESEALDIISLAPDQNAQEFFFRPEEQNSSLNGAGGFPVRNKSELLELNLARKYGNYPYLKIYSGTQDLLSWAQLSCETIDNAWGTIPLCWYSELDGRSKRPLETAITENIDVIKWYASVGKPVEINEAHHWSLRDAPDVIAIVMAYIAAYIAKKSGVKQYIAQYMFNNPSFTSMPHDIAKMAVKTMLVQSLEDDSFRTYRQLRAGLAHFSIDLDVAKGQIGAATSMMMAFNPHILHVVGFTEGDHAANAEEVIESCKITRGVIKNISYGLPNIFADKNIKNKAISLFKQSQILLNAIRLFGYKIGSEDPLSDPKVISESIKKGILDAPHLRGQPCALGSIKTLPWDGGCVATDQNGNAISEQQRLAAPMRQLGIDPRELLDFDPLFGKFSLPQLTIS</sequence>
<dbReference type="GO" id="GO:0031419">
    <property type="term" value="F:cobalamin binding"/>
    <property type="evidence" value="ECO:0007669"/>
    <property type="project" value="UniProtKB-KW"/>
</dbReference>
<keyword evidence="2" id="KW-0846">Cobalamin</keyword>
<feature type="domain" description="B12-binding" evidence="5">
    <location>
        <begin position="2"/>
        <end position="133"/>
    </location>
</feature>
<evidence type="ECO:0000256" key="3">
    <source>
        <dbReference type="ARBA" id="ARBA00023235"/>
    </source>
</evidence>
<keyword evidence="7" id="KW-1185">Reference proteome</keyword>
<dbReference type="SUPFAM" id="SSF51703">
    <property type="entry name" value="Cobalamin (vitamin B12)-dependent enzymes"/>
    <property type="match status" value="1"/>
</dbReference>
<dbReference type="EMBL" id="BDFE01000004">
    <property type="protein sequence ID" value="GAU07617.1"/>
    <property type="molecule type" value="Genomic_DNA"/>
</dbReference>
<dbReference type="RefSeq" id="WP_069857104.1">
    <property type="nucleotide sequence ID" value="NZ_BDFE01000004.1"/>
</dbReference>
<dbReference type="Proteomes" id="UP000095200">
    <property type="component" value="Unassembled WGS sequence"/>
</dbReference>
<comment type="cofactor">
    <cofactor evidence="1">
        <name>adenosylcob(III)alamin</name>
        <dbReference type="ChEBI" id="CHEBI:18408"/>
    </cofactor>
</comment>
<gene>
    <name evidence="6" type="ORF">DPF_0307</name>
</gene>
<proteinExistence type="predicted"/>
<evidence type="ECO:0000256" key="4">
    <source>
        <dbReference type="ARBA" id="ARBA00023285"/>
    </source>
</evidence>
<dbReference type="Gene3D" id="3.40.50.280">
    <property type="entry name" value="Cobalamin-binding domain"/>
    <property type="match status" value="1"/>
</dbReference>
<evidence type="ECO:0000313" key="7">
    <source>
        <dbReference type="Proteomes" id="UP000095200"/>
    </source>
</evidence>
<dbReference type="PROSITE" id="PS51332">
    <property type="entry name" value="B12_BINDING"/>
    <property type="match status" value="1"/>
</dbReference>
<dbReference type="InterPro" id="IPR006158">
    <property type="entry name" value="Cobalamin-bd"/>
</dbReference>
<dbReference type="InterPro" id="IPR016176">
    <property type="entry name" value="Cbl-dep_enz_cat"/>
</dbReference>
<evidence type="ECO:0000256" key="1">
    <source>
        <dbReference type="ARBA" id="ARBA00001922"/>
    </source>
</evidence>
<organism evidence="6 7">
    <name type="scientific">Desulfoplanes formicivorans</name>
    <dbReference type="NCBI Taxonomy" id="1592317"/>
    <lineage>
        <taxon>Bacteria</taxon>
        <taxon>Pseudomonadati</taxon>
        <taxon>Thermodesulfobacteriota</taxon>
        <taxon>Desulfovibrionia</taxon>
        <taxon>Desulfovibrionales</taxon>
        <taxon>Desulfoplanaceae</taxon>
        <taxon>Desulfoplanes</taxon>
    </lineage>
</organism>
<dbReference type="SUPFAM" id="SSF52242">
    <property type="entry name" value="Cobalamin (vitamin B12)-binding domain"/>
    <property type="match status" value="1"/>
</dbReference>
<reference evidence="7" key="1">
    <citation type="submission" date="2016-06" db="EMBL/GenBank/DDBJ databases">
        <title>Draft genome sequence of Desulfoplanes formicivorans strain Pf12B.</title>
        <authorList>
            <person name="Watanabe M."/>
            <person name="Kojima H."/>
            <person name="Fukui M."/>
        </authorList>
    </citation>
    <scope>NUCLEOTIDE SEQUENCE [LARGE SCALE GENOMIC DNA]</scope>
    <source>
        <strain evidence="7">Pf12B</strain>
    </source>
</reference>
<dbReference type="AlphaFoldDB" id="A0A194ABT6"/>
<dbReference type="GO" id="GO:0046872">
    <property type="term" value="F:metal ion binding"/>
    <property type="evidence" value="ECO:0007669"/>
    <property type="project" value="InterPro"/>
</dbReference>
<evidence type="ECO:0000313" key="6">
    <source>
        <dbReference type="EMBL" id="GAU07617.1"/>
    </source>
</evidence>
<dbReference type="Gene3D" id="3.20.20.240">
    <property type="entry name" value="Methylmalonyl-CoA mutase"/>
    <property type="match status" value="1"/>
</dbReference>
<dbReference type="InterPro" id="IPR036724">
    <property type="entry name" value="Cobalamin-bd_sf"/>
</dbReference>
<dbReference type="GO" id="GO:0016853">
    <property type="term" value="F:isomerase activity"/>
    <property type="evidence" value="ECO:0007669"/>
    <property type="project" value="UniProtKB-KW"/>
</dbReference>